<dbReference type="Gene3D" id="1.10.287.1260">
    <property type="match status" value="1"/>
</dbReference>
<evidence type="ECO:0008006" key="15">
    <source>
        <dbReference type="Google" id="ProtNLM"/>
    </source>
</evidence>
<feature type="transmembrane region" description="Helical" evidence="8">
    <location>
        <begin position="225"/>
        <end position="244"/>
    </location>
</feature>
<feature type="transmembrane region" description="Helical" evidence="8">
    <location>
        <begin position="138"/>
        <end position="166"/>
    </location>
</feature>
<keyword evidence="3" id="KW-1003">Cell membrane</keyword>
<dbReference type="SUPFAM" id="SSF82861">
    <property type="entry name" value="Mechanosensitive channel protein MscS (YggB), transmembrane region"/>
    <property type="match status" value="1"/>
</dbReference>
<feature type="transmembrane region" description="Helical" evidence="8">
    <location>
        <begin position="187"/>
        <end position="213"/>
    </location>
</feature>
<dbReference type="InterPro" id="IPR011014">
    <property type="entry name" value="MscS_channel_TM-2"/>
</dbReference>
<evidence type="ECO:0000313" key="13">
    <source>
        <dbReference type="EMBL" id="GMG81837.1"/>
    </source>
</evidence>
<dbReference type="PANTHER" id="PTHR30460:SF0">
    <property type="entry name" value="MODERATE CONDUCTANCE MECHANOSENSITIVE CHANNEL YBIO"/>
    <property type="match status" value="1"/>
</dbReference>
<feature type="region of interest" description="Disordered" evidence="7">
    <location>
        <begin position="40"/>
        <end position="71"/>
    </location>
</feature>
<evidence type="ECO:0000256" key="5">
    <source>
        <dbReference type="ARBA" id="ARBA00022989"/>
    </source>
</evidence>
<dbReference type="Gene3D" id="3.30.70.100">
    <property type="match status" value="1"/>
</dbReference>
<dbReference type="InterPro" id="IPR010920">
    <property type="entry name" value="LSM_dom_sf"/>
</dbReference>
<feature type="transmembrane region" description="Helical" evidence="8">
    <location>
        <begin position="265"/>
        <end position="289"/>
    </location>
</feature>
<dbReference type="InterPro" id="IPR023408">
    <property type="entry name" value="MscS_beta-dom_sf"/>
</dbReference>
<dbReference type="InterPro" id="IPR011066">
    <property type="entry name" value="MscS_channel_C_sf"/>
</dbReference>
<accession>A0ABQ6LFT0</accession>
<evidence type="ECO:0000259" key="11">
    <source>
        <dbReference type="Pfam" id="PF21082"/>
    </source>
</evidence>
<organism evidence="13 14">
    <name type="scientific">Paralimibaculum aggregatum</name>
    <dbReference type="NCBI Taxonomy" id="3036245"/>
    <lineage>
        <taxon>Bacteria</taxon>
        <taxon>Pseudomonadati</taxon>
        <taxon>Pseudomonadota</taxon>
        <taxon>Alphaproteobacteria</taxon>
        <taxon>Rhodobacterales</taxon>
        <taxon>Paracoccaceae</taxon>
        <taxon>Paralimibaculum</taxon>
    </lineage>
</organism>
<feature type="domain" description="Mechanosensitive ion channel MscS" evidence="10">
    <location>
        <begin position="648"/>
        <end position="713"/>
    </location>
</feature>
<dbReference type="InterPro" id="IPR049142">
    <property type="entry name" value="MS_channel_1st"/>
</dbReference>
<reference evidence="13 14" key="1">
    <citation type="submission" date="2023-04" db="EMBL/GenBank/DDBJ databases">
        <title>Marinoamorphus aggregata gen. nov., sp. Nov., isolate from tissue of brittle star Ophioplocus japonicus.</title>
        <authorList>
            <person name="Kawano K."/>
            <person name="Sawayama S."/>
            <person name="Nakagawa S."/>
        </authorList>
    </citation>
    <scope>NUCLEOTIDE SEQUENCE [LARGE SCALE GENOMIC DNA]</scope>
    <source>
        <strain evidence="13 14">NKW23</strain>
    </source>
</reference>
<comment type="similarity">
    <text evidence="2">Belongs to the MscS (TC 1.A.23) family.</text>
</comment>
<feature type="transmembrane region" description="Helical" evidence="8">
    <location>
        <begin position="295"/>
        <end position="314"/>
    </location>
</feature>
<dbReference type="RefSeq" id="WP_285670564.1">
    <property type="nucleotide sequence ID" value="NZ_BSYI01000006.1"/>
</dbReference>
<feature type="signal peptide" evidence="9">
    <location>
        <begin position="1"/>
        <end position="22"/>
    </location>
</feature>
<keyword evidence="5 8" id="KW-1133">Transmembrane helix</keyword>
<evidence type="ECO:0000256" key="6">
    <source>
        <dbReference type="ARBA" id="ARBA00023136"/>
    </source>
</evidence>
<name>A0ABQ6LFT0_9RHOB</name>
<keyword evidence="14" id="KW-1185">Reference proteome</keyword>
<evidence type="ECO:0000256" key="7">
    <source>
        <dbReference type="SAM" id="MobiDB-lite"/>
    </source>
</evidence>
<evidence type="ECO:0000256" key="9">
    <source>
        <dbReference type="SAM" id="SignalP"/>
    </source>
</evidence>
<dbReference type="SUPFAM" id="SSF82689">
    <property type="entry name" value="Mechanosensitive channel protein MscS (YggB), C-terminal domain"/>
    <property type="match status" value="1"/>
</dbReference>
<feature type="compositionally biased region" description="Low complexity" evidence="7">
    <location>
        <begin position="40"/>
        <end position="70"/>
    </location>
</feature>
<keyword evidence="6 8" id="KW-0472">Membrane</keyword>
<feature type="domain" description="Mechanosensitive ion channel transmembrane helices 2/3" evidence="12">
    <location>
        <begin position="610"/>
        <end position="647"/>
    </location>
</feature>
<feature type="chain" id="PRO_5045435403" description="Small-conductance mechanosensitive channel" evidence="9">
    <location>
        <begin position="23"/>
        <end position="862"/>
    </location>
</feature>
<dbReference type="InterPro" id="IPR049278">
    <property type="entry name" value="MS_channel_C"/>
</dbReference>
<protein>
    <recommendedName>
        <fullName evidence="15">Small-conductance mechanosensitive channel</fullName>
    </recommendedName>
</protein>
<dbReference type="SUPFAM" id="SSF50182">
    <property type="entry name" value="Sm-like ribonucleoproteins"/>
    <property type="match status" value="1"/>
</dbReference>
<gene>
    <name evidence="13" type="ORF">LNKW23_10500</name>
</gene>
<dbReference type="Pfam" id="PF21088">
    <property type="entry name" value="MS_channel_1st"/>
    <property type="match status" value="1"/>
</dbReference>
<dbReference type="EMBL" id="BSYI01000006">
    <property type="protein sequence ID" value="GMG81837.1"/>
    <property type="molecule type" value="Genomic_DNA"/>
</dbReference>
<dbReference type="PANTHER" id="PTHR30460">
    <property type="entry name" value="MODERATE CONDUCTANCE MECHANOSENSITIVE CHANNEL YBIO"/>
    <property type="match status" value="1"/>
</dbReference>
<evidence type="ECO:0000256" key="2">
    <source>
        <dbReference type="ARBA" id="ARBA00008017"/>
    </source>
</evidence>
<feature type="compositionally biased region" description="Gly residues" evidence="7">
    <location>
        <begin position="427"/>
        <end position="440"/>
    </location>
</feature>
<evidence type="ECO:0000256" key="8">
    <source>
        <dbReference type="SAM" id="Phobius"/>
    </source>
</evidence>
<feature type="transmembrane region" description="Helical" evidence="8">
    <location>
        <begin position="628"/>
        <end position="650"/>
    </location>
</feature>
<evidence type="ECO:0000259" key="10">
    <source>
        <dbReference type="Pfam" id="PF00924"/>
    </source>
</evidence>
<feature type="region of interest" description="Disordered" evidence="7">
    <location>
        <begin position="416"/>
        <end position="457"/>
    </location>
</feature>
<keyword evidence="4 8" id="KW-0812">Transmembrane</keyword>
<comment type="subcellular location">
    <subcellularLocation>
        <location evidence="1">Cell membrane</location>
        <topology evidence="1">Multi-pass membrane protein</topology>
    </subcellularLocation>
</comment>
<dbReference type="InterPro" id="IPR045276">
    <property type="entry name" value="YbiO_bact"/>
</dbReference>
<feature type="domain" description="Mechanosensitive ion channel MscS C-terminal" evidence="11">
    <location>
        <begin position="724"/>
        <end position="806"/>
    </location>
</feature>
<feature type="transmembrane region" description="Helical" evidence="8">
    <location>
        <begin position="603"/>
        <end position="622"/>
    </location>
</feature>
<evidence type="ECO:0000256" key="3">
    <source>
        <dbReference type="ARBA" id="ARBA00022475"/>
    </source>
</evidence>
<dbReference type="Pfam" id="PF21082">
    <property type="entry name" value="MS_channel_3rd"/>
    <property type="match status" value="1"/>
</dbReference>
<feature type="transmembrane region" description="Helical" evidence="8">
    <location>
        <begin position="335"/>
        <end position="358"/>
    </location>
</feature>
<evidence type="ECO:0000256" key="1">
    <source>
        <dbReference type="ARBA" id="ARBA00004651"/>
    </source>
</evidence>
<comment type="caution">
    <text evidence="13">The sequence shown here is derived from an EMBL/GenBank/DDBJ whole genome shotgun (WGS) entry which is preliminary data.</text>
</comment>
<dbReference type="Proteomes" id="UP001239909">
    <property type="component" value="Unassembled WGS sequence"/>
</dbReference>
<evidence type="ECO:0000256" key="4">
    <source>
        <dbReference type="ARBA" id="ARBA00022692"/>
    </source>
</evidence>
<dbReference type="Gene3D" id="2.30.30.60">
    <property type="match status" value="1"/>
</dbReference>
<feature type="transmembrane region" description="Helical" evidence="8">
    <location>
        <begin position="511"/>
        <end position="531"/>
    </location>
</feature>
<proteinExistence type="inferred from homology"/>
<sequence length="862" mass="92710">MSRLIACLVLLACLGGALPAGAQAAFDYGRLFGGAAGTAEDAGGEAGSAPPASGQSQQTRQSPQSPQSRPIFDPMAVPSAEAYGALTGQPVDTGMFGRAQRVVDAFRERLVAIVVEAPEAFPELWVTLKAASRTGEPAYFLGVAVFALVLLAVGRAVAQLFAAFIARPIFVNMQKPEPQGYRDKLPVLAYRVLLTVIGVALSVSAASAVGIFFHDGHEHTLNTVIIIFACYAGVMLIDTIWRMVLCPLLPNYRLPAIDTASARRLYRWLYAVSTFGICAVGFGYWVQALGLPNEIVVLFTVSLTALLVVAIVVLMRANAPIINRIILDGQPRTEISWVTLLALTLWAPLGVAYLVASWGKFAVEMVMGGTAQPLALTVPYFVVLGGTLLYAVACYVIERIFIRRRAMAELNAGAEAASAAEDTEGTGDTGDTGAGDGAGAPDGAAGSPPEAAMRAGPPPLEVEMQREEFGSSGDIDGDGSEEGSAIRSHMGIEQPTRFVFSRRAMQSFEDLARRVASLFAIGAGAYGLLYFWGGASLFQENMLLGIAEDVIDLAFVGYILFHATRIWIDRRIAEEGADELPVEPGEGEGGGTGASRLATLLPLVRSFVLGLIVIAILLAVASEIGLNVAPLFAGAGILGLAIGFGSQTLVRDILSGAFFLMDDAFRRGEYIDVGEVKGTVEKISLRSFQLRHHLGMLHTIPFGEIRHLTNFSRDWVMMKLPLRLTYDTDVERVRKLVKKLGLQLLDDPVIGDKFLQPLKSQGVIEMQDSAMIVRVKFMTKPGEQWVIRKRVFQEIRDLFEREGIHFAHREVTVRIPDLPQDRPLSDTEARAVGAGTRNALDVIEGEQNLAMAGGARGPVDDR</sequence>
<evidence type="ECO:0000313" key="14">
    <source>
        <dbReference type="Proteomes" id="UP001239909"/>
    </source>
</evidence>
<dbReference type="Pfam" id="PF00924">
    <property type="entry name" value="MS_channel_2nd"/>
    <property type="match status" value="1"/>
</dbReference>
<evidence type="ECO:0000259" key="12">
    <source>
        <dbReference type="Pfam" id="PF21088"/>
    </source>
</evidence>
<keyword evidence="9" id="KW-0732">Signal</keyword>
<feature type="compositionally biased region" description="Low complexity" evidence="7">
    <location>
        <begin position="441"/>
        <end position="452"/>
    </location>
</feature>
<feature type="transmembrane region" description="Helical" evidence="8">
    <location>
        <begin position="378"/>
        <end position="397"/>
    </location>
</feature>
<dbReference type="InterPro" id="IPR006685">
    <property type="entry name" value="MscS_channel_2nd"/>
</dbReference>